<accession>A0ABU1FKJ6</accession>
<feature type="region of interest" description="Disordered" evidence="1">
    <location>
        <begin position="69"/>
        <end position="89"/>
    </location>
</feature>
<evidence type="ECO:0000313" key="3">
    <source>
        <dbReference type="Proteomes" id="UP001260072"/>
    </source>
</evidence>
<dbReference type="EMBL" id="JAVKGS010000002">
    <property type="protein sequence ID" value="MDR5692278.1"/>
    <property type="molecule type" value="Genomic_DNA"/>
</dbReference>
<organism evidence="2 3">
    <name type="scientific">Agromyces indicus</name>
    <dbReference type="NCBI Taxonomy" id="758919"/>
    <lineage>
        <taxon>Bacteria</taxon>
        <taxon>Bacillati</taxon>
        <taxon>Actinomycetota</taxon>
        <taxon>Actinomycetes</taxon>
        <taxon>Micrococcales</taxon>
        <taxon>Microbacteriaceae</taxon>
        <taxon>Agromyces</taxon>
    </lineage>
</organism>
<reference evidence="3" key="1">
    <citation type="submission" date="2023-07" db="EMBL/GenBank/DDBJ databases">
        <title>Description of three actinobacteria isolated from air of manufacturing shop in a pharmaceutical factory.</title>
        <authorList>
            <person name="Zhang D.-F."/>
        </authorList>
    </citation>
    <scope>NUCLEOTIDE SEQUENCE [LARGE SCALE GENOMIC DNA]</scope>
    <source>
        <strain evidence="3">CCTCC AB 2011122</strain>
    </source>
</reference>
<evidence type="ECO:0008006" key="4">
    <source>
        <dbReference type="Google" id="ProtNLM"/>
    </source>
</evidence>
<feature type="compositionally biased region" description="Low complexity" evidence="1">
    <location>
        <begin position="72"/>
        <end position="81"/>
    </location>
</feature>
<name>A0ABU1FKJ6_9MICO</name>
<protein>
    <recommendedName>
        <fullName evidence="4">Acetone carboxylase</fullName>
    </recommendedName>
</protein>
<dbReference type="Proteomes" id="UP001260072">
    <property type="component" value="Unassembled WGS sequence"/>
</dbReference>
<gene>
    <name evidence="2" type="ORF">RH861_09420</name>
</gene>
<evidence type="ECO:0000313" key="2">
    <source>
        <dbReference type="EMBL" id="MDR5692278.1"/>
    </source>
</evidence>
<proteinExistence type="predicted"/>
<sequence>MGSLDAAPAGGCSRAGCRKAATSRIDWRNPKIHAEDRVKTWLACDEHVDYLREFLAARSFPVRVSSFEATDAAAPAPSPGAGPVGGGSA</sequence>
<comment type="caution">
    <text evidence="2">The sequence shown here is derived from an EMBL/GenBank/DDBJ whole genome shotgun (WGS) entry which is preliminary data.</text>
</comment>
<keyword evidence="3" id="KW-1185">Reference proteome</keyword>
<evidence type="ECO:0000256" key="1">
    <source>
        <dbReference type="SAM" id="MobiDB-lite"/>
    </source>
</evidence>